<dbReference type="eggNOG" id="COG5590">
    <property type="taxonomic scope" value="Bacteria"/>
</dbReference>
<dbReference type="Proteomes" id="UP000028826">
    <property type="component" value="Unassembled WGS sequence"/>
</dbReference>
<dbReference type="STRING" id="195105.CN97_13675"/>
<comment type="pathway">
    <text evidence="1">Cofactor biosynthesis; ubiquinone biosynthesis.</text>
</comment>
<dbReference type="AlphaFoldDB" id="A0A086Y8I9"/>
<organism evidence="7 8">
    <name type="scientific">Haematobacter massiliensis</name>
    <dbReference type="NCBI Taxonomy" id="195105"/>
    <lineage>
        <taxon>Bacteria</taxon>
        <taxon>Pseudomonadati</taxon>
        <taxon>Pseudomonadota</taxon>
        <taxon>Alphaproteobacteria</taxon>
        <taxon>Rhodobacterales</taxon>
        <taxon>Paracoccaceae</taxon>
        <taxon>Haematobacter</taxon>
    </lineage>
</organism>
<dbReference type="GO" id="GO:0006744">
    <property type="term" value="P:ubiquinone biosynthetic process"/>
    <property type="evidence" value="ECO:0007669"/>
    <property type="project" value="UniProtKB-KW"/>
</dbReference>
<sequence>MTETSSGSAHSMEEIRERLLDAALPHVVFDGWTAVTYKAAVDDSGVDPTLARMAAPRGAIDLAHAFHVLGDRRMAEALATSDLSALRFRERVAKAVMLRLERAGDREAVRRGMTLFSLPQHAAEGSRLVWETADAIWTALGDTADDLNWYTKRASLSGVFGATVLYWLGDETPDSSATAAFLERRIDGVMRIEKTKAFLRKTPGFNLLMSGPDWLARQVPSPDRCRRDGLPGRRSRTAPGPLGRTAQ</sequence>
<dbReference type="OrthoDB" id="7201143at2"/>
<evidence type="ECO:0000256" key="6">
    <source>
        <dbReference type="ARBA" id="ARBA00058104"/>
    </source>
</evidence>
<name>A0A086Y8I9_9RHOB</name>
<dbReference type="InterPro" id="IPR013718">
    <property type="entry name" value="COQ9_C"/>
</dbReference>
<comment type="caution">
    <text evidence="7">The sequence shown here is derived from an EMBL/GenBank/DDBJ whole genome shotgun (WGS) entry which is preliminary data.</text>
</comment>
<keyword evidence="4" id="KW-0809">Transit peptide</keyword>
<protein>
    <submittedName>
        <fullName evidence="7">COQ9 family ubiquinone biosynthesis protein</fullName>
    </submittedName>
</protein>
<dbReference type="GO" id="GO:0008289">
    <property type="term" value="F:lipid binding"/>
    <property type="evidence" value="ECO:0007669"/>
    <property type="project" value="UniProtKB-KW"/>
</dbReference>
<dbReference type="RefSeq" id="WP_035709290.1">
    <property type="nucleotide sequence ID" value="NZ_CAMIFG010000087.1"/>
</dbReference>
<comment type="function">
    <text evidence="6">Membrane-associated protein that warps the membrane surface to access and bind aromatic isoprenes with high specificity, including ubiquinone (CoQ) isoprene intermediates and presents them directly to COQ7, therefore facilitating the COQ7-mediated hydroxylase step. Participates in the biosynthesis of coenzyme Q, also named ubiquinone, an essential lipid-soluble electron transporter for aerobic cellular respiration.</text>
</comment>
<keyword evidence="5" id="KW-0446">Lipid-binding</keyword>
<evidence type="ECO:0000313" key="7">
    <source>
        <dbReference type="EMBL" id="KFI30589.1"/>
    </source>
</evidence>
<evidence type="ECO:0000313" key="8">
    <source>
        <dbReference type="Proteomes" id="UP000028826"/>
    </source>
</evidence>
<dbReference type="PANTHER" id="PTHR21427">
    <property type="entry name" value="UBIQUINONE BIOSYNTHESIS PROTEIN COQ9, MITOCHONDRIAL"/>
    <property type="match status" value="1"/>
</dbReference>
<keyword evidence="7" id="KW-0830">Ubiquinone</keyword>
<comment type="similarity">
    <text evidence="2">Belongs to the COQ9 family.</text>
</comment>
<accession>A0A086Y8I9</accession>
<dbReference type="PANTHER" id="PTHR21427:SF19">
    <property type="entry name" value="UBIQUINONE BIOSYNTHESIS PROTEIN COQ9, MITOCHONDRIAL"/>
    <property type="match status" value="1"/>
</dbReference>
<reference evidence="7 8" key="1">
    <citation type="submission" date="2014-03" db="EMBL/GenBank/DDBJ databases">
        <title>Genome of Haematobacter massiliensis CCUG 47968.</title>
        <authorList>
            <person name="Wang D."/>
            <person name="Wang G."/>
        </authorList>
    </citation>
    <scope>NUCLEOTIDE SEQUENCE [LARGE SCALE GENOMIC DNA]</scope>
    <source>
        <strain evidence="7 8">CCUG 47968</strain>
    </source>
</reference>
<evidence type="ECO:0000256" key="1">
    <source>
        <dbReference type="ARBA" id="ARBA00004749"/>
    </source>
</evidence>
<dbReference type="NCBIfam" id="TIGR02396">
    <property type="entry name" value="diverge_rpsU"/>
    <property type="match status" value="1"/>
</dbReference>
<dbReference type="Pfam" id="PF08511">
    <property type="entry name" value="COQ9"/>
    <property type="match status" value="1"/>
</dbReference>
<proteinExistence type="inferred from homology"/>
<keyword evidence="3" id="KW-0831">Ubiquinone biosynthesis</keyword>
<evidence type="ECO:0000256" key="5">
    <source>
        <dbReference type="ARBA" id="ARBA00023121"/>
    </source>
</evidence>
<gene>
    <name evidence="7" type="ORF">CN97_13675</name>
</gene>
<dbReference type="InterPro" id="IPR012762">
    <property type="entry name" value="Ubiq_biosynth_COQ9"/>
</dbReference>
<keyword evidence="8" id="KW-1185">Reference proteome</keyword>
<dbReference type="Gene3D" id="1.10.357.10">
    <property type="entry name" value="Tetracycline Repressor, domain 2"/>
    <property type="match status" value="1"/>
</dbReference>
<evidence type="ECO:0000256" key="4">
    <source>
        <dbReference type="ARBA" id="ARBA00022946"/>
    </source>
</evidence>
<evidence type="ECO:0000256" key="3">
    <source>
        <dbReference type="ARBA" id="ARBA00022688"/>
    </source>
</evidence>
<evidence type="ECO:0000256" key="2">
    <source>
        <dbReference type="ARBA" id="ARBA00010766"/>
    </source>
</evidence>
<dbReference type="EMBL" id="JGYG01000003">
    <property type="protein sequence ID" value="KFI30589.1"/>
    <property type="molecule type" value="Genomic_DNA"/>
</dbReference>